<keyword evidence="4" id="KW-0677">Repeat</keyword>
<proteinExistence type="inferred from homology"/>
<evidence type="ECO:0000259" key="9">
    <source>
        <dbReference type="Pfam" id="PF12265"/>
    </source>
</evidence>
<dbReference type="InterPro" id="IPR019775">
    <property type="entry name" value="WD40_repeat_CS"/>
</dbReference>
<dbReference type="Proteomes" id="UP000243975">
    <property type="component" value="Unassembled WGS sequence"/>
</dbReference>
<evidence type="ECO:0000313" key="11">
    <source>
        <dbReference type="Proteomes" id="UP000243975"/>
    </source>
</evidence>
<evidence type="ECO:0000256" key="3">
    <source>
        <dbReference type="ARBA" id="ARBA00022574"/>
    </source>
</evidence>
<evidence type="ECO:0000256" key="7">
    <source>
        <dbReference type="PROSITE-ProRule" id="PRU00221"/>
    </source>
</evidence>
<evidence type="ECO:0000313" key="10">
    <source>
        <dbReference type="EMBL" id="KVI10982.1"/>
    </source>
</evidence>
<name>A0A118K6P4_CYNCS</name>
<evidence type="ECO:0000256" key="6">
    <source>
        <dbReference type="ARBA" id="ARBA00023242"/>
    </source>
</evidence>
<dbReference type="STRING" id="59895.A0A118K6P4"/>
<dbReference type="SUPFAM" id="SSF50978">
    <property type="entry name" value="WD40 repeat-like"/>
    <property type="match status" value="1"/>
</dbReference>
<dbReference type="PANTHER" id="PTHR22850">
    <property type="entry name" value="WD40 REPEAT FAMILY"/>
    <property type="match status" value="1"/>
</dbReference>
<reference evidence="10 11" key="1">
    <citation type="journal article" date="2016" name="Sci. Rep.">
        <title>The genome sequence of the outbreeding globe artichoke constructed de novo incorporating a phase-aware low-pass sequencing strategy of F1 progeny.</title>
        <authorList>
            <person name="Scaglione D."/>
            <person name="Reyes-Chin-Wo S."/>
            <person name="Acquadro A."/>
            <person name="Froenicke L."/>
            <person name="Portis E."/>
            <person name="Beitel C."/>
            <person name="Tirone M."/>
            <person name="Mauro R."/>
            <person name="Lo Monaco A."/>
            <person name="Mauromicale G."/>
            <person name="Faccioli P."/>
            <person name="Cattivelli L."/>
            <person name="Rieseberg L."/>
            <person name="Michelmore R."/>
            <person name="Lanteri S."/>
        </authorList>
    </citation>
    <scope>NUCLEOTIDE SEQUENCE [LARGE SCALE GENOMIC DNA]</scope>
    <source>
        <strain evidence="10">2C</strain>
    </source>
</reference>
<protein>
    <submittedName>
        <fullName evidence="10">Histone-binding protein RBBP4</fullName>
    </submittedName>
</protein>
<feature type="non-terminal residue" evidence="10">
    <location>
        <position position="236"/>
    </location>
</feature>
<evidence type="ECO:0000256" key="1">
    <source>
        <dbReference type="ARBA" id="ARBA00004123"/>
    </source>
</evidence>
<feature type="repeat" description="WD" evidence="7">
    <location>
        <begin position="186"/>
        <end position="221"/>
    </location>
</feature>
<dbReference type="InterPro" id="IPR001680">
    <property type="entry name" value="WD40_rpt"/>
</dbReference>
<dbReference type="Gramene" id="KVI10982">
    <property type="protein sequence ID" value="KVI10982"/>
    <property type="gene ID" value="Ccrd_010616"/>
</dbReference>
<keyword evidence="5" id="KW-0156">Chromatin regulator</keyword>
<keyword evidence="6" id="KW-0539">Nucleus</keyword>
<dbReference type="InterPro" id="IPR022052">
    <property type="entry name" value="Histone-bd_RBBP4-like_N"/>
</dbReference>
<organism evidence="10 11">
    <name type="scientific">Cynara cardunculus var. scolymus</name>
    <name type="common">Globe artichoke</name>
    <name type="synonym">Cynara scolymus</name>
    <dbReference type="NCBI Taxonomy" id="59895"/>
    <lineage>
        <taxon>Eukaryota</taxon>
        <taxon>Viridiplantae</taxon>
        <taxon>Streptophyta</taxon>
        <taxon>Embryophyta</taxon>
        <taxon>Tracheophyta</taxon>
        <taxon>Spermatophyta</taxon>
        <taxon>Magnoliopsida</taxon>
        <taxon>eudicotyledons</taxon>
        <taxon>Gunneridae</taxon>
        <taxon>Pentapetalae</taxon>
        <taxon>asterids</taxon>
        <taxon>campanulids</taxon>
        <taxon>Asterales</taxon>
        <taxon>Asteraceae</taxon>
        <taxon>Carduoideae</taxon>
        <taxon>Cardueae</taxon>
        <taxon>Carduinae</taxon>
        <taxon>Cynara</taxon>
    </lineage>
</organism>
<comment type="subcellular location">
    <subcellularLocation>
        <location evidence="1">Nucleus</location>
    </subcellularLocation>
</comment>
<dbReference type="SMART" id="SM00320">
    <property type="entry name" value="WD40"/>
    <property type="match status" value="2"/>
</dbReference>
<dbReference type="Pfam" id="PF12265">
    <property type="entry name" value="CAF1C_H4-bd"/>
    <property type="match status" value="1"/>
</dbReference>
<gene>
    <name evidence="10" type="ORF">Ccrd_010616</name>
</gene>
<dbReference type="PROSITE" id="PS50082">
    <property type="entry name" value="WD_REPEATS_2"/>
    <property type="match status" value="1"/>
</dbReference>
<feature type="region of interest" description="Disordered" evidence="8">
    <location>
        <begin position="1"/>
        <end position="27"/>
    </location>
</feature>
<evidence type="ECO:0000256" key="2">
    <source>
        <dbReference type="ARBA" id="ARBA00009341"/>
    </source>
</evidence>
<dbReference type="InterPro" id="IPR050459">
    <property type="entry name" value="WD_repeat_RBAP46/RBAP48/MSI1"/>
</dbReference>
<feature type="compositionally biased region" description="Basic and acidic residues" evidence="8">
    <location>
        <begin position="1"/>
        <end position="20"/>
    </location>
</feature>
<comment type="similarity">
    <text evidence="2">Belongs to the WD repeat RBAP46/RBAP48/MSI1 family.</text>
</comment>
<dbReference type="Gene3D" id="2.130.10.10">
    <property type="entry name" value="YVTN repeat-like/Quinoprotein amine dehydrogenase"/>
    <property type="match status" value="1"/>
</dbReference>
<dbReference type="PROSITE" id="PS50294">
    <property type="entry name" value="WD_REPEATS_REGION"/>
    <property type="match status" value="1"/>
</dbReference>
<sequence length="236" mass="27483">MDHDMDMDMETREDESREQINEETEVEIDESEEAIVERLTNDDYEFWKSTTPFLYNLVASHKTEWPSLTVEWLPDRVEPYDRDYLVQSMVLGTHTADNRPNYLMLARVILPLFNDRSNEVEFGSGSKVEIVQQITHDGEVNRARYMPQNYFIIATKTISSEVHLFDYRNHPYKPHLDGTSSPDLRLRGHSEEGFGLSWSNFRQGLLLSGSRDANICLWDINGTPKNKALDAMQIYK</sequence>
<dbReference type="GO" id="GO:0005634">
    <property type="term" value="C:nucleus"/>
    <property type="evidence" value="ECO:0007669"/>
    <property type="project" value="UniProtKB-SubCell"/>
</dbReference>
<evidence type="ECO:0000256" key="4">
    <source>
        <dbReference type="ARBA" id="ARBA00022737"/>
    </source>
</evidence>
<dbReference type="EMBL" id="LEKV01000969">
    <property type="protein sequence ID" value="KVI10982.1"/>
    <property type="molecule type" value="Genomic_DNA"/>
</dbReference>
<dbReference type="GO" id="GO:0006325">
    <property type="term" value="P:chromatin organization"/>
    <property type="evidence" value="ECO:0007669"/>
    <property type="project" value="UniProtKB-KW"/>
</dbReference>
<accession>A0A118K6P4</accession>
<evidence type="ECO:0000256" key="5">
    <source>
        <dbReference type="ARBA" id="ARBA00022853"/>
    </source>
</evidence>
<dbReference type="OMA" id="RSRICIM"/>
<evidence type="ECO:0000256" key="8">
    <source>
        <dbReference type="SAM" id="MobiDB-lite"/>
    </source>
</evidence>
<dbReference type="InterPro" id="IPR015943">
    <property type="entry name" value="WD40/YVTN_repeat-like_dom_sf"/>
</dbReference>
<dbReference type="PROSITE" id="PS00678">
    <property type="entry name" value="WD_REPEATS_1"/>
    <property type="match status" value="1"/>
</dbReference>
<comment type="caution">
    <text evidence="10">The sequence shown here is derived from an EMBL/GenBank/DDBJ whole genome shotgun (WGS) entry which is preliminary data.</text>
</comment>
<dbReference type="InterPro" id="IPR036322">
    <property type="entry name" value="WD40_repeat_dom_sf"/>
</dbReference>
<feature type="domain" description="Histone-binding protein RBBP4-like N-terminal" evidence="9">
    <location>
        <begin position="42"/>
        <end position="111"/>
    </location>
</feature>
<keyword evidence="3 7" id="KW-0853">WD repeat</keyword>
<dbReference type="AlphaFoldDB" id="A0A118K6P4"/>
<keyword evidence="11" id="KW-1185">Reference proteome</keyword>